<comment type="caution">
    <text evidence="2">The sequence shown here is derived from an EMBL/GenBank/DDBJ whole genome shotgun (WGS) entry which is preliminary data.</text>
</comment>
<organism evidence="2 3">
    <name type="scientific">Dongia mobilis</name>
    <dbReference type="NCBI Taxonomy" id="578943"/>
    <lineage>
        <taxon>Bacteria</taxon>
        <taxon>Pseudomonadati</taxon>
        <taxon>Pseudomonadota</taxon>
        <taxon>Alphaproteobacteria</taxon>
        <taxon>Rhodospirillales</taxon>
        <taxon>Dongiaceae</taxon>
        <taxon>Dongia</taxon>
    </lineage>
</organism>
<accession>A0A4R6WSI8</accession>
<dbReference type="Proteomes" id="UP000295783">
    <property type="component" value="Unassembled WGS sequence"/>
</dbReference>
<dbReference type="EMBL" id="SNYW01000006">
    <property type="protein sequence ID" value="TDQ84575.1"/>
    <property type="molecule type" value="Genomic_DNA"/>
</dbReference>
<dbReference type="AlphaFoldDB" id="A0A4R6WSI8"/>
<evidence type="ECO:0000313" key="3">
    <source>
        <dbReference type="Proteomes" id="UP000295783"/>
    </source>
</evidence>
<feature type="region of interest" description="Disordered" evidence="1">
    <location>
        <begin position="1"/>
        <end position="20"/>
    </location>
</feature>
<proteinExistence type="predicted"/>
<gene>
    <name evidence="2" type="ORF">A8950_1134</name>
</gene>
<sequence>MAQNHATKAVPPQGTKAPPIFTGETIAAIARMERVSPAIVKATAMSVGGSRPQLIAAIRAGKARN</sequence>
<keyword evidence="3" id="KW-1185">Reference proteome</keyword>
<reference evidence="2 3" key="1">
    <citation type="submission" date="2019-03" db="EMBL/GenBank/DDBJ databases">
        <title>Genomic Encyclopedia of Type Strains, Phase III (KMG-III): the genomes of soil and plant-associated and newly described type strains.</title>
        <authorList>
            <person name="Whitman W."/>
        </authorList>
    </citation>
    <scope>NUCLEOTIDE SEQUENCE [LARGE SCALE GENOMIC DNA]</scope>
    <source>
        <strain evidence="2 3">CGMCC 1.7660</strain>
    </source>
</reference>
<dbReference type="RefSeq" id="WP_133612590.1">
    <property type="nucleotide sequence ID" value="NZ_SNYW01000006.1"/>
</dbReference>
<protein>
    <submittedName>
        <fullName evidence="2">Uncharacterized protein</fullName>
    </submittedName>
</protein>
<evidence type="ECO:0000256" key="1">
    <source>
        <dbReference type="SAM" id="MobiDB-lite"/>
    </source>
</evidence>
<name>A0A4R6WSI8_9PROT</name>
<evidence type="ECO:0000313" key="2">
    <source>
        <dbReference type="EMBL" id="TDQ84575.1"/>
    </source>
</evidence>